<accession>A0A8S3TE58</accession>
<keyword evidence="2" id="KW-0472">Membrane</keyword>
<dbReference type="OrthoDB" id="6116858at2759"/>
<dbReference type="AlphaFoldDB" id="A0A8S3TE58"/>
<proteinExistence type="predicted"/>
<evidence type="ECO:0000313" key="4">
    <source>
        <dbReference type="EMBL" id="CAG2228592.1"/>
    </source>
</evidence>
<dbReference type="Proteomes" id="UP000683360">
    <property type="component" value="Unassembled WGS sequence"/>
</dbReference>
<keyword evidence="3" id="KW-0732">Signal</keyword>
<sequence>MNREIIFAVVCTFIAVVNGACDRQAISTCLSTHMTDSENLQAQCAAYENVKTCIAPHKDACAGDPTLTAIAPLAQMCGGGGGAGGGNPPNIPNMCAVDLCVSGVQKYMPKVQGEPITISDETSTEFCAAATQYKTCVENGRSQCPDSPSVTNAEMMIKQFESICKGCATDKVVKCFNMIGSLTAKDFEGYPTHEQINTACPKMNQFKTCIAPFKANCDAINTDQAKQISKAIEASLGLVDLMCGSEFKAGFMKHGMACFDKESYKNATKANCDSMKAPKPEPGTTGSAEPEPESKAQECQRTTQMFECTAQQVEAECDDEAVSFVEKVQNKFMNMMLGNLGCSTSGGVRLAAQTSVFLAFLLAAFFMY</sequence>
<keyword evidence="2" id="KW-1133">Transmembrane helix</keyword>
<evidence type="ECO:0000256" key="3">
    <source>
        <dbReference type="SAM" id="SignalP"/>
    </source>
</evidence>
<feature type="transmembrane region" description="Helical" evidence="2">
    <location>
        <begin position="350"/>
        <end position="367"/>
    </location>
</feature>
<organism evidence="4 5">
    <name type="scientific">Mytilus edulis</name>
    <name type="common">Blue mussel</name>
    <dbReference type="NCBI Taxonomy" id="6550"/>
    <lineage>
        <taxon>Eukaryota</taxon>
        <taxon>Metazoa</taxon>
        <taxon>Spiralia</taxon>
        <taxon>Lophotrochozoa</taxon>
        <taxon>Mollusca</taxon>
        <taxon>Bivalvia</taxon>
        <taxon>Autobranchia</taxon>
        <taxon>Pteriomorphia</taxon>
        <taxon>Mytilida</taxon>
        <taxon>Mytiloidea</taxon>
        <taxon>Mytilidae</taxon>
        <taxon>Mytilinae</taxon>
        <taxon>Mytilus</taxon>
    </lineage>
</organism>
<keyword evidence="2" id="KW-0812">Transmembrane</keyword>
<feature type="signal peptide" evidence="3">
    <location>
        <begin position="1"/>
        <end position="19"/>
    </location>
</feature>
<feature type="region of interest" description="Disordered" evidence="1">
    <location>
        <begin position="273"/>
        <end position="296"/>
    </location>
</feature>
<evidence type="ECO:0000313" key="5">
    <source>
        <dbReference type="Proteomes" id="UP000683360"/>
    </source>
</evidence>
<keyword evidence="5" id="KW-1185">Reference proteome</keyword>
<gene>
    <name evidence="4" type="ORF">MEDL_41609</name>
</gene>
<dbReference type="EMBL" id="CAJPWZ010001999">
    <property type="protein sequence ID" value="CAG2228592.1"/>
    <property type="molecule type" value="Genomic_DNA"/>
</dbReference>
<evidence type="ECO:0000256" key="1">
    <source>
        <dbReference type="SAM" id="MobiDB-lite"/>
    </source>
</evidence>
<reference evidence="4" key="1">
    <citation type="submission" date="2021-03" db="EMBL/GenBank/DDBJ databases">
        <authorList>
            <person name="Bekaert M."/>
        </authorList>
    </citation>
    <scope>NUCLEOTIDE SEQUENCE</scope>
</reference>
<feature type="chain" id="PRO_5035811574" evidence="3">
    <location>
        <begin position="20"/>
        <end position="368"/>
    </location>
</feature>
<name>A0A8S3TE58_MYTED</name>
<evidence type="ECO:0000256" key="2">
    <source>
        <dbReference type="SAM" id="Phobius"/>
    </source>
</evidence>
<comment type="caution">
    <text evidence="4">The sequence shown here is derived from an EMBL/GenBank/DDBJ whole genome shotgun (WGS) entry which is preliminary data.</text>
</comment>
<protein>
    <submittedName>
        <fullName evidence="4">Uncharacterized protein</fullName>
    </submittedName>
</protein>